<protein>
    <submittedName>
        <fullName evidence="4">Putative MinD-related protein</fullName>
    </submittedName>
</protein>
<dbReference type="PANTHER" id="PTHR43384">
    <property type="entry name" value="SEPTUM SITE-DETERMINING PROTEIN MIND HOMOLOG, CHLOROPLASTIC-RELATED"/>
    <property type="match status" value="1"/>
</dbReference>
<reference evidence="4 5" key="2">
    <citation type="submission" date="2016-03" db="EMBL/GenBank/DDBJ databases">
        <title>New uncultured bacterium of the family Gallionellaceae from acid mine drainage: description and reconstruction of genome based on metagenomic analysis of microbial community.</title>
        <authorList>
            <person name="Kadnikov V."/>
            <person name="Ivasenko D."/>
            <person name="Beletsky A."/>
            <person name="Mardanov A."/>
            <person name="Danilova E."/>
            <person name="Pimenov N."/>
            <person name="Karnachuk O."/>
            <person name="Ravin N."/>
        </authorList>
    </citation>
    <scope>NUCLEOTIDE SEQUENCE [LARGE SCALE GENOMIC DNA]</scope>
    <source>
        <strain evidence="4">ShG14-8</strain>
    </source>
</reference>
<organism evidence="4 5">
    <name type="scientific">Candidatus Gallionella acididurans</name>
    <dbReference type="NCBI Taxonomy" id="1796491"/>
    <lineage>
        <taxon>Bacteria</taxon>
        <taxon>Pseudomonadati</taxon>
        <taxon>Pseudomonadota</taxon>
        <taxon>Betaproteobacteria</taxon>
        <taxon>Nitrosomonadales</taxon>
        <taxon>Gallionellaceae</taxon>
        <taxon>Gallionella</taxon>
    </lineage>
</organism>
<dbReference type="GO" id="GO:0005524">
    <property type="term" value="F:ATP binding"/>
    <property type="evidence" value="ECO:0007669"/>
    <property type="project" value="UniProtKB-KW"/>
</dbReference>
<dbReference type="InterPro" id="IPR002586">
    <property type="entry name" value="CobQ/CobB/MinD/ParA_Nub-bd_dom"/>
</dbReference>
<keyword evidence="2" id="KW-0067">ATP-binding</keyword>
<evidence type="ECO:0000313" key="5">
    <source>
        <dbReference type="Proteomes" id="UP000070578"/>
    </source>
</evidence>
<dbReference type="GO" id="GO:0009898">
    <property type="term" value="C:cytoplasmic side of plasma membrane"/>
    <property type="evidence" value="ECO:0007669"/>
    <property type="project" value="TreeGrafter"/>
</dbReference>
<evidence type="ECO:0000259" key="3">
    <source>
        <dbReference type="Pfam" id="PF01656"/>
    </source>
</evidence>
<reference evidence="4 5" key="1">
    <citation type="submission" date="2016-02" db="EMBL/GenBank/DDBJ databases">
        <authorList>
            <person name="Wen L."/>
            <person name="He K."/>
            <person name="Yang H."/>
        </authorList>
    </citation>
    <scope>NUCLEOTIDE SEQUENCE [LARGE SCALE GENOMIC DNA]</scope>
    <source>
        <strain evidence="4">ShG14-8</strain>
    </source>
</reference>
<dbReference type="GO" id="GO:0005829">
    <property type="term" value="C:cytosol"/>
    <property type="evidence" value="ECO:0007669"/>
    <property type="project" value="TreeGrafter"/>
</dbReference>
<dbReference type="GO" id="GO:0051782">
    <property type="term" value="P:negative regulation of cell division"/>
    <property type="evidence" value="ECO:0007669"/>
    <property type="project" value="TreeGrafter"/>
</dbReference>
<gene>
    <name evidence="4" type="ORF">AWT59_0137</name>
</gene>
<evidence type="ECO:0000256" key="2">
    <source>
        <dbReference type="ARBA" id="ARBA00022840"/>
    </source>
</evidence>
<dbReference type="Proteomes" id="UP000070578">
    <property type="component" value="Unassembled WGS sequence"/>
</dbReference>
<name>A0A139BXK8_9PROT</name>
<proteinExistence type="predicted"/>
<dbReference type="Pfam" id="PF01656">
    <property type="entry name" value="CbiA"/>
    <property type="match status" value="1"/>
</dbReference>
<sequence length="297" mass="31939">MQTKHGMDQAEGLRSLLMVNQTRLITVVAGKQGIGRTSVTINLAAALARSGKDVLVLDENQAPNNLLDRLMLSPHRDLLDVAQGRCAVQQAVMRAQGFSILPAARVMCTLNQLHAVEQQRLEQALTEANNGVDVMLVDAALLQGHLAVSSGLATGVAMLVVVDATASGITETYAMIKRLALENARLQFMIVVNKAGSELEAMTVFENMARVARNHLAARLEYLGCVPFDAKLQRATQLGRSVAEAFPSSSSARAYLELAQKLSRLPVGQDESVAGIPTMLQSLIRQMGNGEMARVLN</sequence>
<dbReference type="InterPro" id="IPR027417">
    <property type="entry name" value="P-loop_NTPase"/>
</dbReference>
<dbReference type="EMBL" id="LSLI01000002">
    <property type="protein sequence ID" value="KXS33747.1"/>
    <property type="molecule type" value="Genomic_DNA"/>
</dbReference>
<accession>A0A139BXK8</accession>
<dbReference type="SUPFAM" id="SSF52540">
    <property type="entry name" value="P-loop containing nucleoside triphosphate hydrolases"/>
    <property type="match status" value="1"/>
</dbReference>
<dbReference type="PANTHER" id="PTHR43384:SF4">
    <property type="entry name" value="CELLULOSE BIOSYNTHESIS PROTEIN BCSQ-RELATED"/>
    <property type="match status" value="1"/>
</dbReference>
<feature type="domain" description="CobQ/CobB/MinD/ParA nucleotide binding" evidence="3">
    <location>
        <begin position="25"/>
        <end position="240"/>
    </location>
</feature>
<dbReference type="AlphaFoldDB" id="A0A139BXK8"/>
<evidence type="ECO:0000256" key="1">
    <source>
        <dbReference type="ARBA" id="ARBA00022741"/>
    </source>
</evidence>
<dbReference type="GO" id="GO:0016887">
    <property type="term" value="F:ATP hydrolysis activity"/>
    <property type="evidence" value="ECO:0007669"/>
    <property type="project" value="TreeGrafter"/>
</dbReference>
<comment type="caution">
    <text evidence="4">The sequence shown here is derived from an EMBL/GenBank/DDBJ whole genome shotgun (WGS) entry which is preliminary data.</text>
</comment>
<evidence type="ECO:0000313" key="4">
    <source>
        <dbReference type="EMBL" id="KXS33747.1"/>
    </source>
</evidence>
<keyword evidence="1" id="KW-0547">Nucleotide-binding</keyword>
<dbReference type="InterPro" id="IPR050625">
    <property type="entry name" value="ParA/MinD_ATPase"/>
</dbReference>
<dbReference type="Gene3D" id="3.40.50.300">
    <property type="entry name" value="P-loop containing nucleotide triphosphate hydrolases"/>
    <property type="match status" value="1"/>
</dbReference>